<evidence type="ECO:0000256" key="4">
    <source>
        <dbReference type="ARBA" id="ARBA00023163"/>
    </source>
</evidence>
<dbReference type="RefSeq" id="WP_131898343.1">
    <property type="nucleotide sequence ID" value="NZ_SMKZ01000035.1"/>
</dbReference>
<evidence type="ECO:0000259" key="5">
    <source>
        <dbReference type="PROSITE" id="PS50921"/>
    </source>
</evidence>
<reference evidence="6 7" key="1">
    <citation type="submission" date="2019-03" db="EMBL/GenBank/DDBJ databases">
        <title>Draft genome sequences of novel Actinobacteria.</title>
        <authorList>
            <person name="Sahin N."/>
            <person name="Ay H."/>
            <person name="Saygin H."/>
        </authorList>
    </citation>
    <scope>NUCLEOTIDE SEQUENCE [LARGE SCALE GENOMIC DNA]</scope>
    <source>
        <strain evidence="6 7">5K138</strain>
    </source>
</reference>
<dbReference type="OrthoDB" id="4629915at2"/>
<dbReference type="EMBL" id="SMKZ01000035">
    <property type="protein sequence ID" value="TDE02558.1"/>
    <property type="molecule type" value="Genomic_DNA"/>
</dbReference>
<dbReference type="PROSITE" id="PS50921">
    <property type="entry name" value="ANTAR"/>
    <property type="match status" value="1"/>
</dbReference>
<accession>A0A4V2Z0V3</accession>
<dbReference type="PIRSF" id="PIRSF036625">
    <property type="entry name" value="GAF_ANTAR"/>
    <property type="match status" value="1"/>
</dbReference>
<gene>
    <name evidence="6" type="ORF">E1269_21470</name>
</gene>
<dbReference type="SUPFAM" id="SSF52172">
    <property type="entry name" value="CheY-like"/>
    <property type="match status" value="1"/>
</dbReference>
<dbReference type="InterPro" id="IPR029016">
    <property type="entry name" value="GAF-like_dom_sf"/>
</dbReference>
<name>A0A4V2Z0V3_9ACTN</name>
<comment type="caution">
    <text evidence="6">The sequence shown here is derived from an EMBL/GenBank/DDBJ whole genome shotgun (WGS) entry which is preliminary data.</text>
</comment>
<evidence type="ECO:0000256" key="3">
    <source>
        <dbReference type="ARBA" id="ARBA00023015"/>
    </source>
</evidence>
<keyword evidence="3" id="KW-0805">Transcription regulation</keyword>
<dbReference type="GO" id="GO:0016301">
    <property type="term" value="F:kinase activity"/>
    <property type="evidence" value="ECO:0007669"/>
    <property type="project" value="UniProtKB-KW"/>
</dbReference>
<dbReference type="InParanoid" id="A0A4V2Z0V3"/>
<keyword evidence="7" id="KW-1185">Reference proteome</keyword>
<dbReference type="InterPro" id="IPR012074">
    <property type="entry name" value="GAF_ANTAR"/>
</dbReference>
<dbReference type="Pfam" id="PF13185">
    <property type="entry name" value="GAF_2"/>
    <property type="match status" value="1"/>
</dbReference>
<sequence length="251" mass="26621">MSGPVPPSDHENGSDSAVAWNRSDIAGRLAAVAVQLSLQSEVEGALRTAVEQLVDLAGCDAAAGVLFAPRRWRLHTAFATAELAELADALQVRLREGPAVTAISTRAVVVVADTRDDARWTSWAPLATKAGVRGVVAVPLDLGSHLTGAVTAYWATVHQPLPEAVAAAEALARHTSIALTAARESFTLREAIEARHRIGVAQGILMERYGLEARQAFDVLRRYSRDNNVKLGLVAREVIETRSLPGSASGP</sequence>
<dbReference type="Pfam" id="PF03861">
    <property type="entry name" value="ANTAR"/>
    <property type="match status" value="1"/>
</dbReference>
<evidence type="ECO:0000256" key="1">
    <source>
        <dbReference type="ARBA" id="ARBA00022679"/>
    </source>
</evidence>
<evidence type="ECO:0000313" key="6">
    <source>
        <dbReference type="EMBL" id="TDE02558.1"/>
    </source>
</evidence>
<dbReference type="InterPro" id="IPR011006">
    <property type="entry name" value="CheY-like_superfamily"/>
</dbReference>
<protein>
    <submittedName>
        <fullName evidence="6">ANTAR domain-containing protein</fullName>
    </submittedName>
</protein>
<dbReference type="InterPro" id="IPR005561">
    <property type="entry name" value="ANTAR"/>
</dbReference>
<dbReference type="SMART" id="SM01012">
    <property type="entry name" value="ANTAR"/>
    <property type="match status" value="1"/>
</dbReference>
<dbReference type="AlphaFoldDB" id="A0A4V2Z0V3"/>
<feature type="domain" description="ANTAR" evidence="5">
    <location>
        <begin position="178"/>
        <end position="239"/>
    </location>
</feature>
<keyword evidence="1" id="KW-0808">Transferase</keyword>
<dbReference type="GO" id="GO:0003723">
    <property type="term" value="F:RNA binding"/>
    <property type="evidence" value="ECO:0007669"/>
    <property type="project" value="InterPro"/>
</dbReference>
<evidence type="ECO:0000256" key="2">
    <source>
        <dbReference type="ARBA" id="ARBA00022777"/>
    </source>
</evidence>
<dbReference type="SMART" id="SM00065">
    <property type="entry name" value="GAF"/>
    <property type="match status" value="1"/>
</dbReference>
<dbReference type="Gene3D" id="3.30.450.40">
    <property type="match status" value="1"/>
</dbReference>
<proteinExistence type="predicted"/>
<dbReference type="Gene3D" id="1.10.10.10">
    <property type="entry name" value="Winged helix-like DNA-binding domain superfamily/Winged helix DNA-binding domain"/>
    <property type="match status" value="1"/>
</dbReference>
<keyword evidence="4" id="KW-0804">Transcription</keyword>
<dbReference type="SUPFAM" id="SSF55781">
    <property type="entry name" value="GAF domain-like"/>
    <property type="match status" value="1"/>
</dbReference>
<dbReference type="InterPro" id="IPR003018">
    <property type="entry name" value="GAF"/>
</dbReference>
<evidence type="ECO:0000313" key="7">
    <source>
        <dbReference type="Proteomes" id="UP000294739"/>
    </source>
</evidence>
<organism evidence="6 7">
    <name type="scientific">Jiangella asiatica</name>
    <dbReference type="NCBI Taxonomy" id="2530372"/>
    <lineage>
        <taxon>Bacteria</taxon>
        <taxon>Bacillati</taxon>
        <taxon>Actinomycetota</taxon>
        <taxon>Actinomycetes</taxon>
        <taxon>Jiangellales</taxon>
        <taxon>Jiangellaceae</taxon>
        <taxon>Jiangella</taxon>
    </lineage>
</organism>
<keyword evidence="2" id="KW-0418">Kinase</keyword>
<dbReference type="Proteomes" id="UP000294739">
    <property type="component" value="Unassembled WGS sequence"/>
</dbReference>
<dbReference type="InterPro" id="IPR036388">
    <property type="entry name" value="WH-like_DNA-bd_sf"/>
</dbReference>